<evidence type="ECO:0000256" key="1">
    <source>
        <dbReference type="PIRNR" id="PIRNR036514"/>
    </source>
</evidence>
<keyword evidence="2" id="KW-0479">Metal-binding</keyword>
<gene>
    <name evidence="6" type="ORF">NPIL_44321</name>
</gene>
<keyword evidence="2" id="KW-0862">Zinc</keyword>
<name>A0A8X6JAY2_NEPPI</name>
<accession>A0A8X6JAY2</accession>
<dbReference type="Proteomes" id="UP000887013">
    <property type="component" value="Unassembled WGS sequence"/>
</dbReference>
<dbReference type="InterPro" id="IPR008978">
    <property type="entry name" value="HSP20-like_chaperone"/>
</dbReference>
<dbReference type="InterPro" id="IPR002068">
    <property type="entry name" value="A-crystallin/Hsp20_dom"/>
</dbReference>
<evidence type="ECO:0000256" key="2">
    <source>
        <dbReference type="PIRSR" id="PIRSR036514-1"/>
    </source>
</evidence>
<feature type="domain" description="SHSP" evidence="5">
    <location>
        <begin position="54"/>
        <end position="163"/>
    </location>
</feature>
<protein>
    <recommendedName>
        <fullName evidence="5">SHSP domain-containing protein</fullName>
    </recommendedName>
</protein>
<dbReference type="SUPFAM" id="SSF49764">
    <property type="entry name" value="HSP20-like chaperones"/>
    <property type="match status" value="1"/>
</dbReference>
<feature type="binding site" evidence="2">
    <location>
        <position position="104"/>
    </location>
    <ligand>
        <name>Zn(2+)</name>
        <dbReference type="ChEBI" id="CHEBI:29105"/>
        <label>1</label>
    </ligand>
</feature>
<evidence type="ECO:0000313" key="6">
    <source>
        <dbReference type="EMBL" id="GFS53428.1"/>
    </source>
</evidence>
<dbReference type="PRINTS" id="PR00299">
    <property type="entry name" value="ACRYSTALLIN"/>
</dbReference>
<sequence>MALQSLIPAYIGSDWWETWDYPPEIKDQAFAVSLQDKDLESPRTHRGFLLRSQTQASADDSGISEVKNDPEQFQVTTGVEQFKPDELDVSIVNSCIVIRCKHGERNEEQGIAARELTRFYILPKGCKTEGVTATLSPDGQLTITVPKETPVPPIETSVAVEQSYAMETDEMEAMHLESEHSEIEF</sequence>
<dbReference type="GO" id="GO:0046872">
    <property type="term" value="F:metal ion binding"/>
    <property type="evidence" value="ECO:0007669"/>
    <property type="project" value="UniProtKB-KW"/>
</dbReference>
<proteinExistence type="inferred from homology"/>
<dbReference type="PIRSF" id="PIRSF036514">
    <property type="entry name" value="Sm_HSP_B1"/>
    <property type="match status" value="1"/>
</dbReference>
<feature type="binding site" evidence="2">
    <location>
        <position position="102"/>
    </location>
    <ligand>
        <name>Zn(2+)</name>
        <dbReference type="ChEBI" id="CHEBI:29105"/>
        <label>1</label>
    </ligand>
</feature>
<dbReference type="OrthoDB" id="1431247at2759"/>
<dbReference type="InterPro" id="IPR001436">
    <property type="entry name" value="Alpha-crystallin/sHSP_animal"/>
</dbReference>
<comment type="caution">
    <text evidence="6">The sequence shown here is derived from an EMBL/GenBank/DDBJ whole genome shotgun (WGS) entry which is preliminary data.</text>
</comment>
<reference evidence="6" key="1">
    <citation type="submission" date="2020-08" db="EMBL/GenBank/DDBJ databases">
        <title>Multicomponent nature underlies the extraordinary mechanical properties of spider dragline silk.</title>
        <authorList>
            <person name="Kono N."/>
            <person name="Nakamura H."/>
            <person name="Mori M."/>
            <person name="Yoshida Y."/>
            <person name="Ohtoshi R."/>
            <person name="Malay A.D."/>
            <person name="Moran D.A.P."/>
            <person name="Tomita M."/>
            <person name="Numata K."/>
            <person name="Arakawa K."/>
        </authorList>
    </citation>
    <scope>NUCLEOTIDE SEQUENCE</scope>
</reference>
<evidence type="ECO:0000259" key="5">
    <source>
        <dbReference type="PROSITE" id="PS01031"/>
    </source>
</evidence>
<dbReference type="AlphaFoldDB" id="A0A8X6JAY2"/>
<dbReference type="GO" id="GO:0051082">
    <property type="term" value="F:unfolded protein binding"/>
    <property type="evidence" value="ECO:0007669"/>
    <property type="project" value="TreeGrafter"/>
</dbReference>
<organism evidence="6 7">
    <name type="scientific">Nephila pilipes</name>
    <name type="common">Giant wood spider</name>
    <name type="synonym">Nephila maculata</name>
    <dbReference type="NCBI Taxonomy" id="299642"/>
    <lineage>
        <taxon>Eukaryota</taxon>
        <taxon>Metazoa</taxon>
        <taxon>Ecdysozoa</taxon>
        <taxon>Arthropoda</taxon>
        <taxon>Chelicerata</taxon>
        <taxon>Arachnida</taxon>
        <taxon>Araneae</taxon>
        <taxon>Araneomorphae</taxon>
        <taxon>Entelegynae</taxon>
        <taxon>Araneoidea</taxon>
        <taxon>Nephilidae</taxon>
        <taxon>Nephila</taxon>
    </lineage>
</organism>
<dbReference type="GO" id="GO:0042026">
    <property type="term" value="P:protein refolding"/>
    <property type="evidence" value="ECO:0007669"/>
    <property type="project" value="TreeGrafter"/>
</dbReference>
<dbReference type="GO" id="GO:0005634">
    <property type="term" value="C:nucleus"/>
    <property type="evidence" value="ECO:0007669"/>
    <property type="project" value="TreeGrafter"/>
</dbReference>
<dbReference type="Pfam" id="PF00011">
    <property type="entry name" value="HSP20"/>
    <property type="match status" value="1"/>
</dbReference>
<dbReference type="Gene3D" id="2.60.40.790">
    <property type="match status" value="1"/>
</dbReference>
<evidence type="ECO:0000256" key="3">
    <source>
        <dbReference type="PROSITE-ProRule" id="PRU00285"/>
    </source>
</evidence>
<dbReference type="GO" id="GO:0005737">
    <property type="term" value="C:cytoplasm"/>
    <property type="evidence" value="ECO:0007669"/>
    <property type="project" value="TreeGrafter"/>
</dbReference>
<dbReference type="GO" id="GO:0009408">
    <property type="term" value="P:response to heat"/>
    <property type="evidence" value="ECO:0007669"/>
    <property type="project" value="UniProtKB-ARBA"/>
</dbReference>
<dbReference type="PANTHER" id="PTHR45640:SF26">
    <property type="entry name" value="RE23625P"/>
    <property type="match status" value="1"/>
</dbReference>
<dbReference type="EMBL" id="BMAW01046075">
    <property type="protein sequence ID" value="GFS53428.1"/>
    <property type="molecule type" value="Genomic_DNA"/>
</dbReference>
<dbReference type="CDD" id="cd06526">
    <property type="entry name" value="metazoan_ACD"/>
    <property type="match status" value="1"/>
</dbReference>
<dbReference type="InterPro" id="IPR055269">
    <property type="entry name" value="Alpha-crystallin/HSP_16"/>
</dbReference>
<evidence type="ECO:0000256" key="4">
    <source>
        <dbReference type="RuleBase" id="RU003616"/>
    </source>
</evidence>
<dbReference type="PANTHER" id="PTHR45640">
    <property type="entry name" value="HEAT SHOCK PROTEIN HSP-12.2-RELATED"/>
    <property type="match status" value="1"/>
</dbReference>
<keyword evidence="7" id="KW-1185">Reference proteome</keyword>
<evidence type="ECO:0000313" key="7">
    <source>
        <dbReference type="Proteomes" id="UP000887013"/>
    </source>
</evidence>
<comment type="similarity">
    <text evidence="1 3 4">Belongs to the small heat shock protein (HSP20) family.</text>
</comment>
<dbReference type="PROSITE" id="PS01031">
    <property type="entry name" value="SHSP"/>
    <property type="match status" value="1"/>
</dbReference>